<feature type="region of interest" description="Disordered" evidence="7">
    <location>
        <begin position="756"/>
        <end position="787"/>
    </location>
</feature>
<dbReference type="Proteomes" id="UP001287286">
    <property type="component" value="Unassembled WGS sequence"/>
</dbReference>
<evidence type="ECO:0000256" key="5">
    <source>
        <dbReference type="ARBA" id="ARBA00022884"/>
    </source>
</evidence>
<comment type="caution">
    <text evidence="9">The sequence shown here is derived from an EMBL/GenBank/DDBJ whole genome shotgun (WGS) entry which is preliminary data.</text>
</comment>
<feature type="region of interest" description="Disordered" evidence="7">
    <location>
        <begin position="262"/>
        <end position="313"/>
    </location>
</feature>
<keyword evidence="5" id="KW-0694">RNA-binding</keyword>
<feature type="domain" description="mRNA decay factor PAT1" evidence="8">
    <location>
        <begin position="288"/>
        <end position="1084"/>
    </location>
</feature>
<evidence type="ECO:0000256" key="2">
    <source>
        <dbReference type="ARBA" id="ARBA00004201"/>
    </source>
</evidence>
<keyword evidence="4" id="KW-0963">Cytoplasm</keyword>
<evidence type="ECO:0000313" key="10">
    <source>
        <dbReference type="Proteomes" id="UP001287286"/>
    </source>
</evidence>
<comment type="similarity">
    <text evidence="3">Belongs to the PAT1 family.</text>
</comment>
<evidence type="ECO:0000256" key="6">
    <source>
        <dbReference type="ARBA" id="ARBA00023242"/>
    </source>
</evidence>
<feature type="compositionally biased region" description="Basic residues" evidence="7">
    <location>
        <begin position="90"/>
        <end position="105"/>
    </location>
</feature>
<feature type="region of interest" description="Disordered" evidence="7">
    <location>
        <begin position="183"/>
        <end position="219"/>
    </location>
</feature>
<keyword evidence="6" id="KW-0539">Nucleus</keyword>
<accession>A0ABR0BLD1</accession>
<comment type="subcellular location">
    <subcellularLocation>
        <location evidence="2">Cytoplasm</location>
        <location evidence="2">P-body</location>
    </subcellularLocation>
    <subcellularLocation>
        <location evidence="1">Nucleus</location>
    </subcellularLocation>
</comment>
<sequence>MDHPSIQGAVTSTVKTRQWLVSAHPSRRRVNLPQHLVDAPAKPQQQLRANSSRHWRRPTSAVAVACVQLSAIDGSHVVRPPMRQRWETGRRHRKAMPGSVRRKAGSRAQSEQLSSRCTNDRWVPCSPCVGCAPGAAGARCRAARGICQLAAAAAQRPVAAKDHHHHQVGIIVNVSSSPSLRAFSPQAAADSHHRGASTSTSTPRANCISPSPVSQSLQHRPAPGGFVSFWYFQSSSEGHHDRFVRPGISRDSLNLLVVSRPAAAPSPASPSPAACGPATRSLPPSLSGRGHNTAAPGFSQAHDPFAGLSGRDDIGDDALEFEDTYDGLGDQLDETDDVFNDDTFGGDTGPTAKVGKDFDFFGQTAKVADAIEEEHVRYNRQQPVARSNVQQAQPAMQTSSYYGQLQTQRPVRSGYEKYRDNEPMPDLHVDQSIWGIGPSKAAAQPAAQPAPQPSVGRKIMSLEEVEAAMRAQAKPAQPQPSFTEPSSYPPVAAGYPAPQQQFQQQQHAQPHPGHGHPVTILQRPQNQHAKPPTSSEKLPTPQPQHAQRQQAPTQPMQILQNPNRMSGDAARMGVHGHHPSRSQGSLQGIQQALHSHPQLMQMSEDEKAAFLDQETKRAKRNHKIWLLSKDNGLMTPQDKNFITRIQLQQLVSATGNVEQGGDALSEDFYYQVYSHIRAGQRQNPSQPLSNFAQTYLFQTGSRHGMRRHGRPAENHIQRMEQQVQRAVEAAKNKPKNPQLVIAGSLGKISFSNAKTPKPLLNIKRTESESTRPGNGKKSPTQSGLDRKSILRNVEKVYETLMKIEDHVRLLPPPLTGQPDAELEEKHKEWSAILDAYNAKLWNELKVHEPIGATVPHPFIAFLSCAKGKKAIPRIFPHLSFEQRTTILTMIVYHLDQLDVVDGAAVDNGEHLNSRMRENIELFISTVMPSLMQYFNDTGLDIVDGLLNLLATKLNIDLIARTRIGVSMLTLILSRAVLLKQTGAGSPEQWEKWDQTFEILFSKLEPSLPYMFPGSVNAGVDVYVWQLLAAMGVTATHDQQTRLVLAVKDRVLDTVALSKTLPPAMAAERLGSVNLFMRSIGLDVELLQ</sequence>
<name>A0ABR0BLD1_PURLI</name>
<feature type="compositionally biased region" description="Polar residues" evidence="7">
    <location>
        <begin position="196"/>
        <end position="218"/>
    </location>
</feature>
<evidence type="ECO:0000313" key="9">
    <source>
        <dbReference type="EMBL" id="KAK4083243.1"/>
    </source>
</evidence>
<evidence type="ECO:0000256" key="1">
    <source>
        <dbReference type="ARBA" id="ARBA00004123"/>
    </source>
</evidence>
<feature type="compositionally biased region" description="Polar residues" evidence="7">
    <location>
        <begin position="384"/>
        <end position="410"/>
    </location>
</feature>
<feature type="region of interest" description="Disordered" evidence="7">
    <location>
        <begin position="384"/>
        <end position="420"/>
    </location>
</feature>
<dbReference type="InterPro" id="IPR039900">
    <property type="entry name" value="Pat1-like"/>
</dbReference>
<dbReference type="InterPro" id="IPR019167">
    <property type="entry name" value="PAT1_dom"/>
</dbReference>
<keyword evidence="10" id="KW-1185">Reference proteome</keyword>
<evidence type="ECO:0000259" key="8">
    <source>
        <dbReference type="Pfam" id="PF09770"/>
    </source>
</evidence>
<dbReference type="PANTHER" id="PTHR21551">
    <property type="entry name" value="TOPOISOMERASE II-ASSOCIATED PROTEIN PAT1"/>
    <property type="match status" value="1"/>
</dbReference>
<gene>
    <name evidence="9" type="ORF">Purlil1_10813</name>
</gene>
<dbReference type="Pfam" id="PF09770">
    <property type="entry name" value="PAT1"/>
    <property type="match status" value="1"/>
</dbReference>
<reference evidence="9 10" key="1">
    <citation type="journal article" date="2024" name="Microbiol. Resour. Announc.">
        <title>Genome annotations for the ascomycete fungi Trichoderma harzianum, Trichoderma aggressivum, and Purpureocillium lilacinum.</title>
        <authorList>
            <person name="Beijen E.P.W."/>
            <person name="Ohm R.A."/>
        </authorList>
    </citation>
    <scope>NUCLEOTIDE SEQUENCE [LARGE SCALE GENOMIC DNA]</scope>
    <source>
        <strain evidence="9 10">CBS 150709</strain>
    </source>
</reference>
<protein>
    <recommendedName>
        <fullName evidence="8">mRNA decay factor PAT1 domain-containing protein</fullName>
    </recommendedName>
</protein>
<feature type="region of interest" description="Disordered" evidence="7">
    <location>
        <begin position="469"/>
        <end position="584"/>
    </location>
</feature>
<evidence type="ECO:0000256" key="3">
    <source>
        <dbReference type="ARBA" id="ARBA00009138"/>
    </source>
</evidence>
<feature type="compositionally biased region" description="Low complexity" evidence="7">
    <location>
        <begin position="492"/>
        <end position="517"/>
    </location>
</feature>
<proteinExistence type="inferred from homology"/>
<feature type="region of interest" description="Disordered" evidence="7">
    <location>
        <begin position="86"/>
        <end position="113"/>
    </location>
</feature>
<feature type="compositionally biased region" description="Low complexity" evidence="7">
    <location>
        <begin position="262"/>
        <end position="274"/>
    </location>
</feature>
<dbReference type="EMBL" id="JAWRVI010000058">
    <property type="protein sequence ID" value="KAK4083243.1"/>
    <property type="molecule type" value="Genomic_DNA"/>
</dbReference>
<feature type="compositionally biased region" description="Polar residues" evidence="7">
    <location>
        <begin position="522"/>
        <end position="537"/>
    </location>
</feature>
<evidence type="ECO:0000256" key="7">
    <source>
        <dbReference type="SAM" id="MobiDB-lite"/>
    </source>
</evidence>
<feature type="compositionally biased region" description="Low complexity" evidence="7">
    <location>
        <begin position="543"/>
        <end position="555"/>
    </location>
</feature>
<organism evidence="9 10">
    <name type="scientific">Purpureocillium lilacinum</name>
    <name type="common">Paecilomyces lilacinus</name>
    <dbReference type="NCBI Taxonomy" id="33203"/>
    <lineage>
        <taxon>Eukaryota</taxon>
        <taxon>Fungi</taxon>
        <taxon>Dikarya</taxon>
        <taxon>Ascomycota</taxon>
        <taxon>Pezizomycotina</taxon>
        <taxon>Sordariomycetes</taxon>
        <taxon>Hypocreomycetidae</taxon>
        <taxon>Hypocreales</taxon>
        <taxon>Ophiocordycipitaceae</taxon>
        <taxon>Purpureocillium</taxon>
    </lineage>
</organism>
<dbReference type="PANTHER" id="PTHR21551:SF0">
    <property type="entry name" value="PROTEIN ASSOCIATED WITH TOPO II RELATED-1, ISOFORM A"/>
    <property type="match status" value="1"/>
</dbReference>
<evidence type="ECO:0000256" key="4">
    <source>
        <dbReference type="ARBA" id="ARBA00022490"/>
    </source>
</evidence>